<dbReference type="InterPro" id="IPR010017">
    <property type="entry name" value="CmoB"/>
</dbReference>
<proteinExistence type="inferred from homology"/>
<dbReference type="PANTHER" id="PTHR43464">
    <property type="entry name" value="METHYLTRANSFERASE"/>
    <property type="match status" value="1"/>
</dbReference>
<dbReference type="HAMAP" id="MF_01590">
    <property type="entry name" value="tRNA_carboxymethyltr_CmoB"/>
    <property type="match status" value="1"/>
</dbReference>
<dbReference type="GO" id="GO:0008168">
    <property type="term" value="F:methyltransferase activity"/>
    <property type="evidence" value="ECO:0007669"/>
    <property type="project" value="TreeGrafter"/>
</dbReference>
<dbReference type="NCBIfam" id="TIGR00452">
    <property type="entry name" value="tRNA 5-methoxyuridine(34)/uridine 5-oxyacetic acid(34) synthase CmoB"/>
    <property type="match status" value="1"/>
</dbReference>
<keyword evidence="2" id="KW-0819">tRNA processing</keyword>
<dbReference type="EMBL" id="SRSC01000004">
    <property type="protein sequence ID" value="TGU70736.1"/>
    <property type="molecule type" value="Genomic_DNA"/>
</dbReference>
<dbReference type="RefSeq" id="WP_135872023.1">
    <property type="nucleotide sequence ID" value="NZ_SRSC01000004.1"/>
</dbReference>
<dbReference type="GO" id="GO:0002098">
    <property type="term" value="P:tRNA wobble uridine modification"/>
    <property type="evidence" value="ECO:0007669"/>
    <property type="project" value="InterPro"/>
</dbReference>
<dbReference type="NCBIfam" id="NF011650">
    <property type="entry name" value="PRK15068.1"/>
    <property type="match status" value="1"/>
</dbReference>
<dbReference type="AlphaFoldDB" id="A0A4S1CCN6"/>
<gene>
    <name evidence="3" type="primary">cmoB</name>
    <name evidence="3" type="ORF">E4633_17215</name>
</gene>
<name>A0A4S1CCN6_9BACT</name>
<keyword evidence="1" id="KW-0808">Transferase</keyword>
<comment type="caution">
    <text evidence="3">The sequence shown here is derived from an EMBL/GenBank/DDBJ whole genome shotgun (WGS) entry which is preliminary data.</text>
</comment>
<reference evidence="3 4" key="1">
    <citation type="submission" date="2019-04" db="EMBL/GenBank/DDBJ databases">
        <title>Geobacter oryzae sp. nov., ferric-reducing bacteria isolated from paddy soil.</title>
        <authorList>
            <person name="Xu Z."/>
            <person name="Masuda Y."/>
            <person name="Itoh H."/>
            <person name="Senoo K."/>
        </authorList>
    </citation>
    <scope>NUCLEOTIDE SEQUENCE [LARGE SCALE GENOMIC DNA]</scope>
    <source>
        <strain evidence="3 4">Red111</strain>
    </source>
</reference>
<evidence type="ECO:0000256" key="2">
    <source>
        <dbReference type="ARBA" id="ARBA00022694"/>
    </source>
</evidence>
<evidence type="ECO:0000313" key="3">
    <source>
        <dbReference type="EMBL" id="TGU70736.1"/>
    </source>
</evidence>
<dbReference type="InterPro" id="IPR027555">
    <property type="entry name" value="Mo5U34_MeTrfas-like"/>
</dbReference>
<dbReference type="CDD" id="cd02440">
    <property type="entry name" value="AdoMet_MTases"/>
    <property type="match status" value="1"/>
</dbReference>
<sequence length="325" mass="37124">MNFYDALYPQLISMGQERWAEQLRATLPERLDLDSHGKMSGWINALQSLPELRPSHVELRDSVTIGSSADLDLAKVNREELIAQLQAFHPWRKGPYNFFGIEIDTEWRSDWKWDRVLPHLQPLAGRSVLDVGCGNGYHGWRMRGAGAEFVLGIDPFLLSVQQFQVMQRYLRDPQHHVLPIGIEDVPADLACFDTIFSMGVLYHRRSPLDHLFELKGCLRSGGQLVLETLIVEGDQETIFMPPGRYAKMRNVWFLPSIAAMTLWLKRCGFTEIACVDTNRTSTGEQRTTDWMRFESLPDFLDPDDAEKTIEGHPAPLRAIFTATKP</sequence>
<dbReference type="Pfam" id="PF08003">
    <property type="entry name" value="Methyltransf_9"/>
    <property type="match status" value="1"/>
</dbReference>
<keyword evidence="4" id="KW-1185">Reference proteome</keyword>
<dbReference type="InterPro" id="IPR029063">
    <property type="entry name" value="SAM-dependent_MTases_sf"/>
</dbReference>
<protein>
    <submittedName>
        <fullName evidence="3">tRNA 5-methoxyuridine(34)/uridine 5-oxyacetic acid(34) synthase CmoB</fullName>
    </submittedName>
</protein>
<dbReference type="PANTHER" id="PTHR43464:SF95">
    <property type="entry name" value="TRNA U34 CARBOXYMETHYLTRANSFERASE"/>
    <property type="match status" value="1"/>
</dbReference>
<dbReference type="Gene3D" id="3.40.50.150">
    <property type="entry name" value="Vaccinia Virus protein VP39"/>
    <property type="match status" value="1"/>
</dbReference>
<dbReference type="GO" id="GO:0016765">
    <property type="term" value="F:transferase activity, transferring alkyl or aryl (other than methyl) groups"/>
    <property type="evidence" value="ECO:0007669"/>
    <property type="project" value="InterPro"/>
</dbReference>
<dbReference type="SUPFAM" id="SSF53335">
    <property type="entry name" value="S-adenosyl-L-methionine-dependent methyltransferases"/>
    <property type="match status" value="1"/>
</dbReference>
<organism evidence="3 4">
    <name type="scientific">Geomonas terrae</name>
    <dbReference type="NCBI Taxonomy" id="2562681"/>
    <lineage>
        <taxon>Bacteria</taxon>
        <taxon>Pseudomonadati</taxon>
        <taxon>Thermodesulfobacteriota</taxon>
        <taxon>Desulfuromonadia</taxon>
        <taxon>Geobacterales</taxon>
        <taxon>Geobacteraceae</taxon>
        <taxon>Geomonas</taxon>
    </lineage>
</organism>
<dbReference type="Proteomes" id="UP000306416">
    <property type="component" value="Unassembled WGS sequence"/>
</dbReference>
<accession>A0A4S1CCN6</accession>
<evidence type="ECO:0000256" key="1">
    <source>
        <dbReference type="ARBA" id="ARBA00022679"/>
    </source>
</evidence>
<evidence type="ECO:0000313" key="4">
    <source>
        <dbReference type="Proteomes" id="UP000306416"/>
    </source>
</evidence>